<reference evidence="2" key="1">
    <citation type="submission" date="2014-08" db="EMBL/GenBank/DDBJ databases">
        <authorList>
            <person name="Sharma Rahul"/>
            <person name="Thines Marco"/>
        </authorList>
    </citation>
    <scope>NUCLEOTIDE SEQUENCE</scope>
</reference>
<dbReference type="AlphaFoldDB" id="A0A0F7SGU8"/>
<feature type="region of interest" description="Disordered" evidence="1">
    <location>
        <begin position="219"/>
        <end position="238"/>
    </location>
</feature>
<feature type="compositionally biased region" description="Polar residues" evidence="1">
    <location>
        <begin position="111"/>
        <end position="121"/>
    </location>
</feature>
<proteinExistence type="predicted"/>
<feature type="compositionally biased region" description="Polar residues" evidence="1">
    <location>
        <begin position="1"/>
        <end position="21"/>
    </location>
</feature>
<accession>A0A0F7SGU8</accession>
<feature type="region of interest" description="Disordered" evidence="1">
    <location>
        <begin position="93"/>
        <end position="121"/>
    </location>
</feature>
<evidence type="ECO:0000313" key="2">
    <source>
        <dbReference type="EMBL" id="CDZ96202.1"/>
    </source>
</evidence>
<evidence type="ECO:0000256" key="1">
    <source>
        <dbReference type="SAM" id="MobiDB-lite"/>
    </source>
</evidence>
<sequence length="238" mass="24587">MSATQDHTATPPTAASGSSVPPSVEAAAQSAQNILAQAQQQAAPYLTKAQEIAAPYIEKGKEFTAPIIAKGGEVLNAAQARADELIKEGKANSAAAAGQTRSAADDLKQEASATTNQAAQEGSHNLEQAKEYLAGVASTVTGTLSSLSHQLNDKTATASHPGVVTQLTNAFSSAQSYINTHLPQSSTTVEEPVGTVISDVANNKADEAEIKDALRQLAGKGEETLEGAREQLEDVKRP</sequence>
<feature type="region of interest" description="Disordered" evidence="1">
    <location>
        <begin position="1"/>
        <end position="26"/>
    </location>
</feature>
<protein>
    <submittedName>
        <fullName evidence="2">Uncharacterized protein</fullName>
    </submittedName>
</protein>
<organism evidence="2">
    <name type="scientific">Phaffia rhodozyma</name>
    <name type="common">Yeast</name>
    <name type="synonym">Xanthophyllomyces dendrorhous</name>
    <dbReference type="NCBI Taxonomy" id="264483"/>
    <lineage>
        <taxon>Eukaryota</taxon>
        <taxon>Fungi</taxon>
        <taxon>Dikarya</taxon>
        <taxon>Basidiomycota</taxon>
        <taxon>Agaricomycotina</taxon>
        <taxon>Tremellomycetes</taxon>
        <taxon>Cystofilobasidiales</taxon>
        <taxon>Mrakiaceae</taxon>
        <taxon>Phaffia</taxon>
    </lineage>
</organism>
<dbReference type="EMBL" id="LN483116">
    <property type="protein sequence ID" value="CDZ96202.1"/>
    <property type="molecule type" value="Genomic_DNA"/>
</dbReference>
<feature type="compositionally biased region" description="Low complexity" evidence="1">
    <location>
        <begin position="93"/>
        <end position="102"/>
    </location>
</feature>
<name>A0A0F7SGU8_PHARH</name>